<dbReference type="SUPFAM" id="SSF50494">
    <property type="entry name" value="Trypsin-like serine proteases"/>
    <property type="match status" value="1"/>
</dbReference>
<evidence type="ECO:0000313" key="3">
    <source>
        <dbReference type="Proteomes" id="UP000187158"/>
    </source>
</evidence>
<sequence>MSYNDVSSYVVAIARNSPNGANLLGTGFIVGNGLIATTKHVTNADENNLSIIIPKYKLNDYQDTSDGSVDILKASIEHVDSIKDICILRIQANVAPGYNLRGSDEISPGSIVTVFGFPHADYGRMVLTQQTTQVGAKVLIQSQGIKNKHFVLNTQARPGQSGGPVFFKDSIVGMLIGSYAPGGSSGISLAGVDPLTLHQTTHVISAEYIKEMLM</sequence>
<gene>
    <name evidence="2" type="ORF">BSO21_10850</name>
</gene>
<dbReference type="InterPro" id="IPR043504">
    <property type="entry name" value="Peptidase_S1_PA_chymotrypsin"/>
</dbReference>
<keyword evidence="1" id="KW-0378">Hydrolase</keyword>
<dbReference type="Pfam" id="PF13365">
    <property type="entry name" value="Trypsin_2"/>
    <property type="match status" value="1"/>
</dbReference>
<name>A0ABX3GQA3_9BACL</name>
<accession>A0ABX3GQA3</accession>
<keyword evidence="1" id="KW-0720">Serine protease</keyword>
<keyword evidence="2" id="KW-0645">Protease</keyword>
<evidence type="ECO:0000313" key="2">
    <source>
        <dbReference type="EMBL" id="OMD34655.1"/>
    </source>
</evidence>
<comment type="caution">
    <text evidence="2">The sequence shown here is derived from an EMBL/GenBank/DDBJ whole genome shotgun (WGS) entry which is preliminary data.</text>
</comment>
<dbReference type="EMBL" id="MPVP01000050">
    <property type="protein sequence ID" value="OMD34655.1"/>
    <property type="molecule type" value="Genomic_DNA"/>
</dbReference>
<dbReference type="RefSeq" id="WP_076218664.1">
    <property type="nucleotide sequence ID" value="NZ_MPTJ01000018.1"/>
</dbReference>
<keyword evidence="3" id="KW-1185">Reference proteome</keyword>
<evidence type="ECO:0000256" key="1">
    <source>
        <dbReference type="ARBA" id="ARBA00022825"/>
    </source>
</evidence>
<dbReference type="Proteomes" id="UP000187158">
    <property type="component" value="Unassembled WGS sequence"/>
</dbReference>
<dbReference type="InterPro" id="IPR009003">
    <property type="entry name" value="Peptidase_S1_PA"/>
</dbReference>
<organism evidence="2 3">
    <name type="scientific">Paenibacillus odorifer</name>
    <dbReference type="NCBI Taxonomy" id="189426"/>
    <lineage>
        <taxon>Bacteria</taxon>
        <taxon>Bacillati</taxon>
        <taxon>Bacillota</taxon>
        <taxon>Bacilli</taxon>
        <taxon>Bacillales</taxon>
        <taxon>Paenibacillaceae</taxon>
        <taxon>Paenibacillus</taxon>
    </lineage>
</organism>
<proteinExistence type="predicted"/>
<protein>
    <submittedName>
        <fullName evidence="2">Serine protease</fullName>
    </submittedName>
</protein>
<dbReference type="GO" id="GO:0008233">
    <property type="term" value="F:peptidase activity"/>
    <property type="evidence" value="ECO:0007669"/>
    <property type="project" value="UniProtKB-KW"/>
</dbReference>
<dbReference type="Gene3D" id="2.40.10.10">
    <property type="entry name" value="Trypsin-like serine proteases"/>
    <property type="match status" value="2"/>
</dbReference>
<reference evidence="2 3" key="1">
    <citation type="submission" date="2016-11" db="EMBL/GenBank/DDBJ databases">
        <title>Paenibacillus species isolates.</title>
        <authorList>
            <person name="Beno S.M."/>
        </authorList>
    </citation>
    <scope>NUCLEOTIDE SEQUENCE [LARGE SCALE GENOMIC DNA]</scope>
    <source>
        <strain evidence="2 3">FSL H7-0433</strain>
    </source>
</reference>
<dbReference type="GO" id="GO:0006508">
    <property type="term" value="P:proteolysis"/>
    <property type="evidence" value="ECO:0007669"/>
    <property type="project" value="UniProtKB-KW"/>
</dbReference>